<evidence type="ECO:0000256" key="1">
    <source>
        <dbReference type="ARBA" id="ARBA00006336"/>
    </source>
</evidence>
<evidence type="ECO:0000256" key="3">
    <source>
        <dbReference type="ARBA" id="ARBA00022723"/>
    </source>
</evidence>
<organism evidence="9 10">
    <name type="scientific">Formicincola oecophyllae</name>
    <dbReference type="NCBI Taxonomy" id="2558361"/>
    <lineage>
        <taxon>Bacteria</taxon>
        <taxon>Pseudomonadati</taxon>
        <taxon>Pseudomonadota</taxon>
        <taxon>Alphaproteobacteria</taxon>
        <taxon>Acetobacterales</taxon>
        <taxon>Acetobacteraceae</taxon>
        <taxon>Formicincola</taxon>
    </lineage>
</organism>
<dbReference type="EC" id="3.5.1.19" evidence="6"/>
<proteinExistence type="inferred from homology"/>
<dbReference type="Proteomes" id="UP000318709">
    <property type="component" value="Chromosome"/>
</dbReference>
<reference evidence="9 10" key="1">
    <citation type="submission" date="2019-03" db="EMBL/GenBank/DDBJ databases">
        <title>The complete genome sequence of Swingsia_sp. F3b2 LMG30590(T).</title>
        <authorList>
            <person name="Chua K.-O."/>
            <person name="Chan K.-G."/>
            <person name="See-Too W.-S."/>
        </authorList>
    </citation>
    <scope>NUCLEOTIDE SEQUENCE [LARGE SCALE GENOMIC DNA]</scope>
    <source>
        <strain evidence="9 10">F3b2</strain>
    </source>
</reference>
<dbReference type="GO" id="GO:0046872">
    <property type="term" value="F:metal ion binding"/>
    <property type="evidence" value="ECO:0007669"/>
    <property type="project" value="UniProtKB-KW"/>
</dbReference>
<evidence type="ECO:0000256" key="7">
    <source>
        <dbReference type="ARBA" id="ARBA00043224"/>
    </source>
</evidence>
<name>A0A4Y6UAB8_9PROT</name>
<comment type="pathway">
    <text evidence="5">Cofactor biosynthesis; nicotinate biosynthesis; nicotinate from nicotinamide: step 1/1.</text>
</comment>
<dbReference type="AlphaFoldDB" id="A0A4Y6UAB8"/>
<dbReference type="GO" id="GO:0008936">
    <property type="term" value="F:nicotinamidase activity"/>
    <property type="evidence" value="ECO:0007669"/>
    <property type="project" value="UniProtKB-EC"/>
</dbReference>
<dbReference type="Gene3D" id="3.40.50.850">
    <property type="entry name" value="Isochorismatase-like"/>
    <property type="match status" value="1"/>
</dbReference>
<dbReference type="Pfam" id="PF00857">
    <property type="entry name" value="Isochorismatase"/>
    <property type="match status" value="1"/>
</dbReference>
<keyword evidence="4" id="KW-0378">Hydrolase</keyword>
<evidence type="ECO:0000256" key="5">
    <source>
        <dbReference type="ARBA" id="ARBA00037900"/>
    </source>
</evidence>
<dbReference type="GO" id="GO:0019363">
    <property type="term" value="P:pyridine nucleotide biosynthetic process"/>
    <property type="evidence" value="ECO:0007669"/>
    <property type="project" value="UniProtKB-KW"/>
</dbReference>
<evidence type="ECO:0000313" key="10">
    <source>
        <dbReference type="Proteomes" id="UP000318709"/>
    </source>
</evidence>
<accession>A0A4Y6UAB8</accession>
<evidence type="ECO:0000256" key="2">
    <source>
        <dbReference type="ARBA" id="ARBA00022642"/>
    </source>
</evidence>
<keyword evidence="3" id="KW-0479">Metal-binding</keyword>
<evidence type="ECO:0000256" key="4">
    <source>
        <dbReference type="ARBA" id="ARBA00022801"/>
    </source>
</evidence>
<dbReference type="SUPFAM" id="SSF52499">
    <property type="entry name" value="Isochorismatase-like hydrolases"/>
    <property type="match status" value="1"/>
</dbReference>
<dbReference type="PANTHER" id="PTHR11080">
    <property type="entry name" value="PYRAZINAMIDASE/NICOTINAMIDASE"/>
    <property type="match status" value="1"/>
</dbReference>
<dbReference type="InterPro" id="IPR000868">
    <property type="entry name" value="Isochorismatase-like_dom"/>
</dbReference>
<evidence type="ECO:0000313" key="9">
    <source>
        <dbReference type="EMBL" id="QDH13377.1"/>
    </source>
</evidence>
<dbReference type="RefSeq" id="WP_141443038.1">
    <property type="nucleotide sequence ID" value="NZ_CP038231.1"/>
</dbReference>
<dbReference type="OrthoDB" id="9791276at2"/>
<dbReference type="PANTHER" id="PTHR11080:SF2">
    <property type="entry name" value="LD05707P"/>
    <property type="match status" value="1"/>
</dbReference>
<dbReference type="InterPro" id="IPR036380">
    <property type="entry name" value="Isochorismatase-like_sf"/>
</dbReference>
<sequence length="210" mass="21722">MASPSSQSTCRKPTGKAFLVVDMQRDFLPGGTLALPTQHTATLAERLAEHIRQPAFNQHYDALVFTQDWHPANHASFQDQGGPWPAHCVAGTAGAKLASPLQALALPGAGGVPVIIQRKGTMQDCDSPSAFSDNGRQPSGLAAKLRSAGIKALDVTGVALEVCVKATVLDALKAGFVVRVLPNFCAGLDKAGATAALAALQRAGAHIEPG</sequence>
<evidence type="ECO:0000256" key="6">
    <source>
        <dbReference type="ARBA" id="ARBA00039017"/>
    </source>
</evidence>
<feature type="domain" description="Isochorismatase-like" evidence="8">
    <location>
        <begin position="17"/>
        <end position="207"/>
    </location>
</feature>
<evidence type="ECO:0000259" key="8">
    <source>
        <dbReference type="Pfam" id="PF00857"/>
    </source>
</evidence>
<keyword evidence="2" id="KW-0662">Pyridine nucleotide biosynthesis</keyword>
<dbReference type="EMBL" id="CP038231">
    <property type="protein sequence ID" value="QDH13377.1"/>
    <property type="molecule type" value="Genomic_DNA"/>
</dbReference>
<keyword evidence="10" id="KW-1185">Reference proteome</keyword>
<protein>
    <recommendedName>
        <fullName evidence="6">nicotinamidase</fullName>
        <ecNumber evidence="6">3.5.1.19</ecNumber>
    </recommendedName>
    <alternativeName>
        <fullName evidence="7">Nicotinamide deamidase</fullName>
    </alternativeName>
</protein>
<dbReference type="KEGG" id="swf:E3E12_03235"/>
<comment type="similarity">
    <text evidence="1">Belongs to the isochorismatase family.</text>
</comment>
<gene>
    <name evidence="9" type="ORF">E3E12_03235</name>
</gene>
<dbReference type="InterPro" id="IPR052347">
    <property type="entry name" value="Isochorismatase_Nicotinamidase"/>
</dbReference>